<keyword evidence="1" id="KW-0472">Membrane</keyword>
<gene>
    <name evidence="2" type="ORF">STAS_13044</name>
</gene>
<keyword evidence="1" id="KW-0812">Transmembrane</keyword>
<dbReference type="EMBL" id="BKCP01005195">
    <property type="protein sequence ID" value="GER36684.1"/>
    <property type="molecule type" value="Genomic_DNA"/>
</dbReference>
<organism evidence="2 3">
    <name type="scientific">Striga asiatica</name>
    <name type="common">Asiatic witchweed</name>
    <name type="synonym">Buchnera asiatica</name>
    <dbReference type="NCBI Taxonomy" id="4170"/>
    <lineage>
        <taxon>Eukaryota</taxon>
        <taxon>Viridiplantae</taxon>
        <taxon>Streptophyta</taxon>
        <taxon>Embryophyta</taxon>
        <taxon>Tracheophyta</taxon>
        <taxon>Spermatophyta</taxon>
        <taxon>Magnoliopsida</taxon>
        <taxon>eudicotyledons</taxon>
        <taxon>Gunneridae</taxon>
        <taxon>Pentapetalae</taxon>
        <taxon>asterids</taxon>
        <taxon>lamiids</taxon>
        <taxon>Lamiales</taxon>
        <taxon>Orobanchaceae</taxon>
        <taxon>Buchnereae</taxon>
        <taxon>Striga</taxon>
    </lineage>
</organism>
<keyword evidence="3" id="KW-1185">Reference proteome</keyword>
<keyword evidence="1" id="KW-1133">Transmembrane helix</keyword>
<keyword evidence="2" id="KW-0456">Lyase</keyword>
<evidence type="ECO:0000313" key="2">
    <source>
        <dbReference type="EMBL" id="GER36684.1"/>
    </source>
</evidence>
<proteinExistence type="predicted"/>
<evidence type="ECO:0000256" key="1">
    <source>
        <dbReference type="SAM" id="Phobius"/>
    </source>
</evidence>
<protein>
    <submittedName>
        <fullName evidence="2">Pectin lyase-like superfamily protein</fullName>
    </submittedName>
</protein>
<dbReference type="AlphaFoldDB" id="A0A5A7PV98"/>
<comment type="caution">
    <text evidence="2">The sequence shown here is derived from an EMBL/GenBank/DDBJ whole genome shotgun (WGS) entry which is preliminary data.</text>
</comment>
<reference evidence="3" key="1">
    <citation type="journal article" date="2019" name="Curr. Biol.">
        <title>Genome Sequence of Striga asiatica Provides Insight into the Evolution of Plant Parasitism.</title>
        <authorList>
            <person name="Yoshida S."/>
            <person name="Kim S."/>
            <person name="Wafula E.K."/>
            <person name="Tanskanen J."/>
            <person name="Kim Y.M."/>
            <person name="Honaas L."/>
            <person name="Yang Z."/>
            <person name="Spallek T."/>
            <person name="Conn C.E."/>
            <person name="Ichihashi Y."/>
            <person name="Cheong K."/>
            <person name="Cui S."/>
            <person name="Der J.P."/>
            <person name="Gundlach H."/>
            <person name="Jiao Y."/>
            <person name="Hori C."/>
            <person name="Ishida J.K."/>
            <person name="Kasahara H."/>
            <person name="Kiba T."/>
            <person name="Kim M.S."/>
            <person name="Koo N."/>
            <person name="Laohavisit A."/>
            <person name="Lee Y.H."/>
            <person name="Lumba S."/>
            <person name="McCourt P."/>
            <person name="Mortimer J.C."/>
            <person name="Mutuku J.M."/>
            <person name="Nomura T."/>
            <person name="Sasaki-Sekimoto Y."/>
            <person name="Seto Y."/>
            <person name="Wang Y."/>
            <person name="Wakatake T."/>
            <person name="Sakakibara H."/>
            <person name="Demura T."/>
            <person name="Yamaguchi S."/>
            <person name="Yoneyama K."/>
            <person name="Manabe R.I."/>
            <person name="Nelson D.C."/>
            <person name="Schulman A.H."/>
            <person name="Timko M.P."/>
            <person name="dePamphilis C.W."/>
            <person name="Choi D."/>
            <person name="Shirasu K."/>
        </authorList>
    </citation>
    <scope>NUCLEOTIDE SEQUENCE [LARGE SCALE GENOMIC DNA]</scope>
    <source>
        <strain evidence="3">cv. UVA1</strain>
    </source>
</reference>
<evidence type="ECO:0000313" key="3">
    <source>
        <dbReference type="Proteomes" id="UP000325081"/>
    </source>
</evidence>
<dbReference type="GO" id="GO:0016829">
    <property type="term" value="F:lyase activity"/>
    <property type="evidence" value="ECO:0007669"/>
    <property type="project" value="UniProtKB-KW"/>
</dbReference>
<accession>A0A5A7PV98</accession>
<dbReference type="Proteomes" id="UP000325081">
    <property type="component" value="Unassembled WGS sequence"/>
</dbReference>
<feature type="transmembrane region" description="Helical" evidence="1">
    <location>
        <begin position="47"/>
        <end position="65"/>
    </location>
</feature>
<sequence length="154" mass="16751">MKDHVMLSILKSNLRGRTEIPNQSVFSSSMAEIPSTSSRPEPNARRLFLFPGIFCGVVNGFLIVFCGSNEKLQFPCLNPISFRIGASIPLNNSVAAATGVSLSNPYGISSTSSASLLRRGRQRILVPLSLIHCVVAIFIKKNPIVKVRTNCFTV</sequence>
<name>A0A5A7PV98_STRAF</name>